<evidence type="ECO:0000313" key="1">
    <source>
        <dbReference type="EMBL" id="NYI40814.1"/>
    </source>
</evidence>
<proteinExistence type="predicted"/>
<protein>
    <submittedName>
        <fullName evidence="1">Uncharacterized protein</fullName>
    </submittedName>
</protein>
<name>A0A7Z0CHG5_9MICO</name>
<gene>
    <name evidence="1" type="ORF">BKA03_000933</name>
</gene>
<sequence length="42" mass="4680">MITKFLSSFARRSSTNAYASLPEQIQAEIQAANEATSVYDIR</sequence>
<evidence type="ECO:0000313" key="2">
    <source>
        <dbReference type="Proteomes" id="UP000547973"/>
    </source>
</evidence>
<keyword evidence="2" id="KW-1185">Reference proteome</keyword>
<dbReference type="Proteomes" id="UP000547973">
    <property type="component" value="Unassembled WGS sequence"/>
</dbReference>
<dbReference type="EMBL" id="JACBZO010000001">
    <property type="protein sequence ID" value="NYI40814.1"/>
    <property type="molecule type" value="Genomic_DNA"/>
</dbReference>
<comment type="caution">
    <text evidence="1">The sequence shown here is derived from an EMBL/GenBank/DDBJ whole genome shotgun (WGS) entry which is preliminary data.</text>
</comment>
<dbReference type="RefSeq" id="WP_257020106.1">
    <property type="nucleotide sequence ID" value="NZ_BBRC01000016.1"/>
</dbReference>
<reference evidence="1 2" key="1">
    <citation type="submission" date="2020-07" db="EMBL/GenBank/DDBJ databases">
        <title>Sequencing the genomes of 1000 actinobacteria strains.</title>
        <authorList>
            <person name="Klenk H.-P."/>
        </authorList>
    </citation>
    <scope>NUCLEOTIDE SEQUENCE [LARGE SCALE GENOMIC DNA]</scope>
    <source>
        <strain evidence="1 2">DSM 19970</strain>
    </source>
</reference>
<accession>A0A7Z0CHG5</accession>
<dbReference type="AlphaFoldDB" id="A0A7Z0CHG5"/>
<organism evidence="1 2">
    <name type="scientific">Demequina lutea</name>
    <dbReference type="NCBI Taxonomy" id="431489"/>
    <lineage>
        <taxon>Bacteria</taxon>
        <taxon>Bacillati</taxon>
        <taxon>Actinomycetota</taxon>
        <taxon>Actinomycetes</taxon>
        <taxon>Micrococcales</taxon>
        <taxon>Demequinaceae</taxon>
        <taxon>Demequina</taxon>
    </lineage>
</organism>